<dbReference type="EnsemblPlants" id="OMERI06G20390.4">
    <property type="protein sequence ID" value="OMERI06G20390.4"/>
    <property type="gene ID" value="OMERI06G20390"/>
</dbReference>
<sequence>MRACVDSGESSVIRSRHRSRLHLLLSSRRQWPRREAQQQQRRQRQKLCLRLGSPYWRASLIWRVKL</sequence>
<dbReference type="Proteomes" id="UP000008021">
    <property type="component" value="Chromosome 6"/>
</dbReference>
<keyword evidence="2" id="KW-1185">Reference proteome</keyword>
<reference evidence="1" key="1">
    <citation type="submission" date="2015-04" db="UniProtKB">
        <authorList>
            <consortium name="EnsemblPlants"/>
        </authorList>
    </citation>
    <scope>IDENTIFICATION</scope>
</reference>
<evidence type="ECO:0000313" key="2">
    <source>
        <dbReference type="Proteomes" id="UP000008021"/>
    </source>
</evidence>
<dbReference type="Gramene" id="OMERI06G20390.1">
    <property type="protein sequence ID" value="OMERI06G20390.1"/>
    <property type="gene ID" value="OMERI06G20390"/>
</dbReference>
<dbReference type="Gramene" id="OMERI06G20390.4">
    <property type="protein sequence ID" value="OMERI06G20390.4"/>
    <property type="gene ID" value="OMERI06G20390"/>
</dbReference>
<dbReference type="EnsemblPlants" id="OMERI06G20390.1">
    <property type="protein sequence ID" value="OMERI06G20390.1"/>
    <property type="gene ID" value="OMERI06G20390"/>
</dbReference>
<reference evidence="1" key="2">
    <citation type="submission" date="2018-05" db="EMBL/GenBank/DDBJ databases">
        <title>OmerRS3 (Oryza meridionalis Reference Sequence Version 3).</title>
        <authorList>
            <person name="Zhang J."/>
            <person name="Kudrna D."/>
            <person name="Lee S."/>
            <person name="Talag J."/>
            <person name="Welchert J."/>
            <person name="Wing R.A."/>
        </authorList>
    </citation>
    <scope>NUCLEOTIDE SEQUENCE [LARGE SCALE GENOMIC DNA]</scope>
    <source>
        <strain evidence="1">OR44</strain>
    </source>
</reference>
<proteinExistence type="predicted"/>
<accession>A0A0E0E3F8</accession>
<protein>
    <submittedName>
        <fullName evidence="1">Uncharacterized protein</fullName>
    </submittedName>
</protein>
<dbReference type="HOGENOM" id="CLU_2835517_0_0_1"/>
<evidence type="ECO:0000313" key="1">
    <source>
        <dbReference type="EnsemblPlants" id="OMERI06G20390.4"/>
    </source>
</evidence>
<name>A0A0E0E3F8_9ORYZ</name>
<organism evidence="1">
    <name type="scientific">Oryza meridionalis</name>
    <dbReference type="NCBI Taxonomy" id="40149"/>
    <lineage>
        <taxon>Eukaryota</taxon>
        <taxon>Viridiplantae</taxon>
        <taxon>Streptophyta</taxon>
        <taxon>Embryophyta</taxon>
        <taxon>Tracheophyta</taxon>
        <taxon>Spermatophyta</taxon>
        <taxon>Magnoliopsida</taxon>
        <taxon>Liliopsida</taxon>
        <taxon>Poales</taxon>
        <taxon>Poaceae</taxon>
        <taxon>BOP clade</taxon>
        <taxon>Oryzoideae</taxon>
        <taxon>Oryzeae</taxon>
        <taxon>Oryzinae</taxon>
        <taxon>Oryza</taxon>
    </lineage>
</organism>
<dbReference type="AlphaFoldDB" id="A0A0E0E3F8"/>